<organism evidence="1 2">
    <name type="scientific">Coprinopsis cinerea (strain Okayama-7 / 130 / ATCC MYA-4618 / FGSC 9003)</name>
    <name type="common">Inky cap fungus</name>
    <name type="synonym">Hormographiella aspergillata</name>
    <dbReference type="NCBI Taxonomy" id="240176"/>
    <lineage>
        <taxon>Eukaryota</taxon>
        <taxon>Fungi</taxon>
        <taxon>Dikarya</taxon>
        <taxon>Basidiomycota</taxon>
        <taxon>Agaricomycotina</taxon>
        <taxon>Agaricomycetes</taxon>
        <taxon>Agaricomycetidae</taxon>
        <taxon>Agaricales</taxon>
        <taxon>Agaricineae</taxon>
        <taxon>Psathyrellaceae</taxon>
        <taxon>Coprinopsis</taxon>
    </lineage>
</organism>
<dbReference type="GeneID" id="6006637"/>
<evidence type="ECO:0000313" key="1">
    <source>
        <dbReference type="EMBL" id="EAU91606.1"/>
    </source>
</evidence>
<dbReference type="eggNOG" id="ENOG502SSE9">
    <property type="taxonomic scope" value="Eukaryota"/>
</dbReference>
<keyword evidence="2" id="KW-1185">Reference proteome</keyword>
<evidence type="ECO:0000313" key="2">
    <source>
        <dbReference type="Proteomes" id="UP000001861"/>
    </source>
</evidence>
<name>A8N5Q3_COPC7</name>
<protein>
    <recommendedName>
        <fullName evidence="3">F-box domain-containing protein</fullName>
    </recommendedName>
</protein>
<dbReference type="InParanoid" id="A8N5Q3"/>
<dbReference type="VEuPathDB" id="FungiDB:CC1G_12085"/>
<sequence>MTVHDAPNERALLKPASHARSSLLFELPSELITKIFELALLGSKPSDLSALSKTIHNYVNDILYRVVVLDSAHSIRLFHRTARSNQQVLSYVKKLVITWQSDSAYLNLSKEIRGIIAECTQIHTLEIPILEPEAMADFHWHPNLIEITTRYMEADIGQFQGKLKSLWDKLTHLRLAEPAEFGWKRPADALEEFGNPPQLAYLQLSRRANANQENDLIFVDDVQSILQGGEFPSLKVLIVSVIEGNDTWKPEPVRESNIWEMLEEVARQDKRLVLVEGKYGEWATGWKDFRPIDGGMASEFWKEYGVKTVYS</sequence>
<dbReference type="AlphaFoldDB" id="A8N5Q3"/>
<evidence type="ECO:0008006" key="3">
    <source>
        <dbReference type="Google" id="ProtNLM"/>
    </source>
</evidence>
<accession>A8N5Q3</accession>
<dbReference type="OMA" id="TICKDIT"/>
<reference evidence="1 2" key="1">
    <citation type="journal article" date="2010" name="Proc. Natl. Acad. Sci. U.S.A.">
        <title>Insights into evolution of multicellular fungi from the assembled chromosomes of the mushroom Coprinopsis cinerea (Coprinus cinereus).</title>
        <authorList>
            <person name="Stajich J.E."/>
            <person name="Wilke S.K."/>
            <person name="Ahren D."/>
            <person name="Au C.H."/>
            <person name="Birren B.W."/>
            <person name="Borodovsky M."/>
            <person name="Burns C."/>
            <person name="Canback B."/>
            <person name="Casselton L.A."/>
            <person name="Cheng C.K."/>
            <person name="Deng J."/>
            <person name="Dietrich F.S."/>
            <person name="Fargo D.C."/>
            <person name="Farman M.L."/>
            <person name="Gathman A.C."/>
            <person name="Goldberg J."/>
            <person name="Guigo R."/>
            <person name="Hoegger P.J."/>
            <person name="Hooker J.B."/>
            <person name="Huggins A."/>
            <person name="James T.Y."/>
            <person name="Kamada T."/>
            <person name="Kilaru S."/>
            <person name="Kodira C."/>
            <person name="Kues U."/>
            <person name="Kupfer D."/>
            <person name="Kwan H.S."/>
            <person name="Lomsadze A."/>
            <person name="Li W."/>
            <person name="Lilly W.W."/>
            <person name="Ma L.J."/>
            <person name="Mackey A.J."/>
            <person name="Manning G."/>
            <person name="Martin F."/>
            <person name="Muraguchi H."/>
            <person name="Natvig D.O."/>
            <person name="Palmerini H."/>
            <person name="Ramesh M.A."/>
            <person name="Rehmeyer C.J."/>
            <person name="Roe B.A."/>
            <person name="Shenoy N."/>
            <person name="Stanke M."/>
            <person name="Ter-Hovhannisyan V."/>
            <person name="Tunlid A."/>
            <person name="Velagapudi R."/>
            <person name="Vision T.J."/>
            <person name="Zeng Q."/>
            <person name="Zolan M.E."/>
            <person name="Pukkila P.J."/>
        </authorList>
    </citation>
    <scope>NUCLEOTIDE SEQUENCE [LARGE SCALE GENOMIC DNA]</scope>
    <source>
        <strain evidence="2">Okayama-7 / 130 / ATCC MYA-4618 / FGSC 9003</strain>
    </source>
</reference>
<dbReference type="RefSeq" id="XP_001830198.1">
    <property type="nucleotide sequence ID" value="XM_001830146.1"/>
</dbReference>
<proteinExistence type="predicted"/>
<comment type="caution">
    <text evidence="1">The sequence shown here is derived from an EMBL/GenBank/DDBJ whole genome shotgun (WGS) entry which is preliminary data.</text>
</comment>
<dbReference type="EMBL" id="AACS02000003">
    <property type="protein sequence ID" value="EAU91606.1"/>
    <property type="molecule type" value="Genomic_DNA"/>
</dbReference>
<dbReference type="KEGG" id="cci:CC1G_12085"/>
<dbReference type="Proteomes" id="UP000001861">
    <property type="component" value="Unassembled WGS sequence"/>
</dbReference>
<gene>
    <name evidence="1" type="ORF">CC1G_12085</name>
</gene>
<dbReference type="OrthoDB" id="3259136at2759"/>